<dbReference type="EMBL" id="JACHMW010000001">
    <property type="protein sequence ID" value="MBB5849771.1"/>
    <property type="molecule type" value="Genomic_DNA"/>
</dbReference>
<dbReference type="Gene3D" id="2.60.130.10">
    <property type="entry name" value="Aromatic compound dioxygenase"/>
    <property type="match status" value="1"/>
</dbReference>
<dbReference type="GO" id="GO:0008199">
    <property type="term" value="F:ferric iron binding"/>
    <property type="evidence" value="ECO:0007669"/>
    <property type="project" value="InterPro"/>
</dbReference>
<dbReference type="Proteomes" id="UP000567246">
    <property type="component" value="Unassembled WGS sequence"/>
</dbReference>
<keyword evidence="3 5" id="KW-0560">Oxidoreductase</keyword>
<dbReference type="Pfam" id="PF00775">
    <property type="entry name" value="Dioxygenase_C"/>
    <property type="match status" value="1"/>
</dbReference>
<accession>A0A4Y8ZJ69</accession>
<organism evidence="5 6">
    <name type="scientific">Micrococcus endophyticus</name>
    <dbReference type="NCBI Taxonomy" id="455343"/>
    <lineage>
        <taxon>Bacteria</taxon>
        <taxon>Bacillati</taxon>
        <taxon>Actinomycetota</taxon>
        <taxon>Actinomycetes</taxon>
        <taxon>Micrococcales</taxon>
        <taxon>Micrococcaceae</taxon>
        <taxon>Micrococcus</taxon>
    </lineage>
</organism>
<evidence type="ECO:0000259" key="4">
    <source>
        <dbReference type="Pfam" id="PF00775"/>
    </source>
</evidence>
<feature type="domain" description="Intradiol ring-cleavage dioxygenases" evidence="4">
    <location>
        <begin position="53"/>
        <end position="153"/>
    </location>
</feature>
<comment type="similarity">
    <text evidence="1">Belongs to the intradiol ring-cleavage dioxygenase family.</text>
</comment>
<evidence type="ECO:0000256" key="3">
    <source>
        <dbReference type="ARBA" id="ARBA00023002"/>
    </source>
</evidence>
<protein>
    <submittedName>
        <fullName evidence="5">Protocatechuate 3,4-dioxygenase alpha subunit</fullName>
        <ecNumber evidence="5">1.13.11.3</ecNumber>
    </submittedName>
</protein>
<dbReference type="AlphaFoldDB" id="A0A4Y8ZJ69"/>
<dbReference type="PANTHER" id="PTHR33711">
    <property type="entry name" value="DIOXYGENASE, PUTATIVE (AFU_ORTHOLOGUE AFUA_2G02910)-RELATED"/>
    <property type="match status" value="1"/>
</dbReference>
<dbReference type="InterPro" id="IPR050770">
    <property type="entry name" value="Intradiol_RC_Dioxygenase"/>
</dbReference>
<dbReference type="GO" id="GO:0018578">
    <property type="term" value="F:protocatechuate 3,4-dioxygenase activity"/>
    <property type="evidence" value="ECO:0007669"/>
    <property type="project" value="UniProtKB-EC"/>
</dbReference>
<dbReference type="InterPro" id="IPR015889">
    <property type="entry name" value="Intradiol_dOase_core"/>
</dbReference>
<keyword evidence="2 5" id="KW-0223">Dioxygenase</keyword>
<evidence type="ECO:0000313" key="5">
    <source>
        <dbReference type="EMBL" id="MBB5849771.1"/>
    </source>
</evidence>
<dbReference type="RefSeq" id="WP_184173444.1">
    <property type="nucleotide sequence ID" value="NZ_BAABAG010000006.1"/>
</dbReference>
<dbReference type="PANTHER" id="PTHR33711:SF9">
    <property type="entry name" value="PROTOCATECHUATE 3,4-DIOXYGENASE ALPHA CHAIN"/>
    <property type="match status" value="1"/>
</dbReference>
<dbReference type="InterPro" id="IPR000627">
    <property type="entry name" value="Intradiol_dOase_C"/>
</dbReference>
<dbReference type="NCBIfam" id="TIGR02423">
    <property type="entry name" value="protocat_alph"/>
    <property type="match status" value="1"/>
</dbReference>
<proteinExistence type="inferred from homology"/>
<keyword evidence="6" id="KW-1185">Reference proteome</keyword>
<evidence type="ECO:0000256" key="1">
    <source>
        <dbReference type="ARBA" id="ARBA00007825"/>
    </source>
</evidence>
<dbReference type="InterPro" id="IPR012786">
    <property type="entry name" value="Protocat_dOase_a"/>
</dbReference>
<name>A0A4Y8ZJ69_9MICC</name>
<gene>
    <name evidence="5" type="ORF">HDA33_002335</name>
</gene>
<sequence>MRIDENSERDAQGRLIPTPGQTIGPFFGYADGYEQVHLPFRDGQNLVPPGRADALRLTGTVYDGNGDPIPDAMLEIWQADAQGVISQEDGSLVRDGFTFTGWGRGTVDNVGTYTFSTVEPGATGEGKARFISLVVFARGLLNKLHTRVYLPEDTEALAADPLLQSLPEERRRTLIAERLDDGSLRFDVWIQGRGEHADRETVFLQFPGIEYPQHD</sequence>
<evidence type="ECO:0000256" key="2">
    <source>
        <dbReference type="ARBA" id="ARBA00022964"/>
    </source>
</evidence>
<dbReference type="EC" id="1.13.11.3" evidence="5"/>
<reference evidence="5 6" key="1">
    <citation type="submission" date="2020-08" db="EMBL/GenBank/DDBJ databases">
        <title>Sequencing the genomes of 1000 actinobacteria strains.</title>
        <authorList>
            <person name="Klenk H.-P."/>
        </authorList>
    </citation>
    <scope>NUCLEOTIDE SEQUENCE [LARGE SCALE GENOMIC DNA]</scope>
    <source>
        <strain evidence="5 6">DSM 17945</strain>
    </source>
</reference>
<comment type="caution">
    <text evidence="5">The sequence shown here is derived from an EMBL/GenBank/DDBJ whole genome shotgun (WGS) entry which is preliminary data.</text>
</comment>
<dbReference type="SUPFAM" id="SSF49482">
    <property type="entry name" value="Aromatic compound dioxygenase"/>
    <property type="match status" value="1"/>
</dbReference>
<evidence type="ECO:0000313" key="6">
    <source>
        <dbReference type="Proteomes" id="UP000567246"/>
    </source>
</evidence>